<name>A0A0D0PMZ6_KITGR</name>
<feature type="chain" id="PRO_5039033321" description="Multiple inositol polyphosphate phosphatase 1" evidence="15">
    <location>
        <begin position="23"/>
        <end position="456"/>
    </location>
</feature>
<dbReference type="GO" id="GO:0052745">
    <property type="term" value="F:inositol phosphate phosphatase activity"/>
    <property type="evidence" value="ECO:0007669"/>
    <property type="project" value="TreeGrafter"/>
</dbReference>
<dbReference type="PANTHER" id="PTHR20963:SF8">
    <property type="entry name" value="MULTIPLE INOSITOL POLYPHOSPHATE PHOSPHATASE 1"/>
    <property type="match status" value="1"/>
</dbReference>
<evidence type="ECO:0000256" key="3">
    <source>
        <dbReference type="ARBA" id="ARBA00012976"/>
    </source>
</evidence>
<evidence type="ECO:0000256" key="4">
    <source>
        <dbReference type="ARBA" id="ARBA00013040"/>
    </source>
</evidence>
<comment type="catalytic activity">
    <reaction evidence="13">
        <text>(2R)-2,3-bisphosphoglycerate + H2O = (2R)-2-phosphoglycerate + phosphate</text>
        <dbReference type="Rhea" id="RHEA:27381"/>
        <dbReference type="ChEBI" id="CHEBI:15377"/>
        <dbReference type="ChEBI" id="CHEBI:43474"/>
        <dbReference type="ChEBI" id="CHEBI:58248"/>
        <dbReference type="ChEBI" id="CHEBI:58289"/>
        <dbReference type="EC" id="3.1.3.80"/>
    </reaction>
    <physiologicalReaction direction="left-to-right" evidence="13">
        <dbReference type="Rhea" id="RHEA:27382"/>
    </physiologicalReaction>
</comment>
<evidence type="ECO:0000256" key="14">
    <source>
        <dbReference type="SAM" id="MobiDB-lite"/>
    </source>
</evidence>
<comment type="catalytic activity">
    <reaction evidence="12">
        <text>1D-myo-inositol hexakisphosphate + H2O = 1D-myo-inositol 1,2,4,5,6-pentakisphosphate + phosphate</text>
        <dbReference type="Rhea" id="RHEA:16989"/>
        <dbReference type="ChEBI" id="CHEBI:15377"/>
        <dbReference type="ChEBI" id="CHEBI:43474"/>
        <dbReference type="ChEBI" id="CHEBI:57798"/>
        <dbReference type="ChEBI" id="CHEBI:58130"/>
        <dbReference type="EC" id="3.1.3.62"/>
    </reaction>
    <physiologicalReaction direction="left-to-right" evidence="12">
        <dbReference type="Rhea" id="RHEA:16990"/>
    </physiologicalReaction>
</comment>
<dbReference type="CDD" id="cd07061">
    <property type="entry name" value="HP_HAP_like"/>
    <property type="match status" value="1"/>
</dbReference>
<dbReference type="EC" id="3.1.3.62" evidence="4"/>
<dbReference type="Proteomes" id="UP000032066">
    <property type="component" value="Unassembled WGS sequence"/>
</dbReference>
<reference evidence="16 17" key="1">
    <citation type="submission" date="2015-02" db="EMBL/GenBank/DDBJ databases">
        <title>Draft genome sequence of Kitasatospora griseola MF730-N6, a bafilomycin, terpentecin and satosporin producer.</title>
        <authorList>
            <person name="Arens J.C."/>
            <person name="Haltli B."/>
            <person name="Kerr R.G."/>
        </authorList>
    </citation>
    <scope>NUCLEOTIDE SEQUENCE [LARGE SCALE GENOMIC DNA]</scope>
    <source>
        <strain evidence="16 17">MF730-N6</strain>
    </source>
</reference>
<dbReference type="Pfam" id="PF00328">
    <property type="entry name" value="His_Phos_2"/>
    <property type="match status" value="1"/>
</dbReference>
<evidence type="ECO:0000256" key="9">
    <source>
        <dbReference type="ARBA" id="ARBA00031642"/>
    </source>
</evidence>
<feature type="signal peptide" evidence="15">
    <location>
        <begin position="1"/>
        <end position="22"/>
    </location>
</feature>
<dbReference type="STRING" id="2064.TR51_21715"/>
<evidence type="ECO:0000313" key="17">
    <source>
        <dbReference type="Proteomes" id="UP000032066"/>
    </source>
</evidence>
<proteinExistence type="inferred from homology"/>
<evidence type="ECO:0000256" key="6">
    <source>
        <dbReference type="ARBA" id="ARBA00022729"/>
    </source>
</evidence>
<dbReference type="GO" id="GO:0003993">
    <property type="term" value="F:acid phosphatase activity"/>
    <property type="evidence" value="ECO:0007669"/>
    <property type="project" value="TreeGrafter"/>
</dbReference>
<keyword evidence="6 15" id="KW-0732">Signal</keyword>
<dbReference type="SUPFAM" id="SSF53254">
    <property type="entry name" value="Phosphoglycerate mutase-like"/>
    <property type="match status" value="1"/>
</dbReference>
<dbReference type="Gene3D" id="3.40.50.1240">
    <property type="entry name" value="Phosphoglycerate mutase-like"/>
    <property type="match status" value="1"/>
</dbReference>
<comment type="similarity">
    <text evidence="2">Belongs to the histidine acid phosphatase family. MINPP1 subfamily.</text>
</comment>
<dbReference type="InterPro" id="IPR000560">
    <property type="entry name" value="His_Pase_clade-2"/>
</dbReference>
<organism evidence="16 17">
    <name type="scientific">Kitasatospora griseola</name>
    <name type="common">Streptomyces griseolosporeus</name>
    <dbReference type="NCBI Taxonomy" id="2064"/>
    <lineage>
        <taxon>Bacteria</taxon>
        <taxon>Bacillati</taxon>
        <taxon>Actinomycetota</taxon>
        <taxon>Actinomycetes</taxon>
        <taxon>Kitasatosporales</taxon>
        <taxon>Streptomycetaceae</taxon>
        <taxon>Kitasatospora</taxon>
    </lineage>
</organism>
<dbReference type="GO" id="GO:0016020">
    <property type="term" value="C:membrane"/>
    <property type="evidence" value="ECO:0007669"/>
    <property type="project" value="UniProtKB-SubCell"/>
</dbReference>
<dbReference type="RefSeq" id="WP_043913585.1">
    <property type="nucleotide sequence ID" value="NZ_JXZB01000004.1"/>
</dbReference>
<feature type="region of interest" description="Disordered" evidence="14">
    <location>
        <begin position="36"/>
        <end position="68"/>
    </location>
</feature>
<evidence type="ECO:0000256" key="10">
    <source>
        <dbReference type="ARBA" id="ARBA00043668"/>
    </source>
</evidence>
<dbReference type="EC" id="3.1.3.80" evidence="3"/>
<evidence type="ECO:0000256" key="1">
    <source>
        <dbReference type="ARBA" id="ARBA00004370"/>
    </source>
</evidence>
<dbReference type="OrthoDB" id="9770871at2"/>
<evidence type="ECO:0000313" key="16">
    <source>
        <dbReference type="EMBL" id="KIQ61867.1"/>
    </source>
</evidence>
<comment type="catalytic activity">
    <reaction evidence="11">
        <text>1D-myo-inositol 1,2,4,5,6-pentakisphosphate + H2O = 1D-myo-inositol 1,2,5,6-tetrakisphosphate + phosphate</text>
        <dbReference type="Rhea" id="RHEA:77115"/>
        <dbReference type="ChEBI" id="CHEBI:15377"/>
        <dbReference type="ChEBI" id="CHEBI:43474"/>
        <dbReference type="ChEBI" id="CHEBI:57798"/>
        <dbReference type="ChEBI" id="CHEBI:195535"/>
        <dbReference type="EC" id="3.1.3.62"/>
    </reaction>
    <physiologicalReaction direction="left-to-right" evidence="11">
        <dbReference type="Rhea" id="RHEA:77116"/>
    </physiologicalReaction>
</comment>
<accession>A0A0D0PMZ6</accession>
<dbReference type="PATRIC" id="fig|2064.6.peg.4667"/>
<evidence type="ECO:0000256" key="7">
    <source>
        <dbReference type="ARBA" id="ARBA00022801"/>
    </source>
</evidence>
<dbReference type="AlphaFoldDB" id="A0A0D0PMZ6"/>
<comment type="catalytic activity">
    <reaction evidence="10">
        <text>1D-myo-inositol 1,2,5,6-tetrakisphosphate + H2O = 1D-myo-inositol 1,2,6-trisphosphate + phosphate</text>
        <dbReference type="Rhea" id="RHEA:77119"/>
        <dbReference type="ChEBI" id="CHEBI:15377"/>
        <dbReference type="ChEBI" id="CHEBI:43474"/>
        <dbReference type="ChEBI" id="CHEBI:195535"/>
        <dbReference type="ChEBI" id="CHEBI:195537"/>
        <dbReference type="EC" id="3.1.3.62"/>
    </reaction>
    <physiologicalReaction direction="left-to-right" evidence="10">
        <dbReference type="Rhea" id="RHEA:77120"/>
    </physiologicalReaction>
</comment>
<protein>
    <recommendedName>
        <fullName evidence="5">Multiple inositol polyphosphate phosphatase 1</fullName>
        <ecNumber evidence="4">3.1.3.62</ecNumber>
        <ecNumber evidence="3">3.1.3.80</ecNumber>
    </recommendedName>
    <alternativeName>
        <fullName evidence="9">2,3-bisphosphoglycerate 3-phosphatase</fullName>
    </alternativeName>
</protein>
<gene>
    <name evidence="16" type="ORF">TR51_21715</name>
</gene>
<sequence>MKRTAPLSVAVAVSLAAGVLSAAGSASARDLAANPHADRGLYGTKTPYAPQERPNTYQKPPKGFSPVFTENVARHGSRAMSNSGDGDAVLAVLGVARERGALTDLGTELGPKVQSLLDAAAALGYGNLSARGAQEHRETALRLEQRLPSLFETIEAEHEPVVVKTSGVARAVASANAFTGGLTAGEPELAGLIKAPVTDKNLLYFHKQPQNADYQAYVASDPDLAAVLAEIDADPRTAEAADHVVARLFHDDFTATLTAPARVSFARSLYQLYSAAPDLSVEAPDADLSRFLTARDAQWFAYLDDAEEFYQKGPAFSGRTITYRMAGVLLDDLLAQAEAKASGSSRNGAVLRFTHAEEIEPLAALMGLPGSTEPAEPGRPYSYRNNPWRGADVAPMAANIQWDLYANAPSDGGPATYLVRMLYNEEETAFKASCKPVATGSSFYDLNELKRCLGHG</sequence>
<dbReference type="InterPro" id="IPR029033">
    <property type="entry name" value="His_PPase_superfam"/>
</dbReference>
<comment type="subcellular location">
    <subcellularLocation>
        <location evidence="1">Membrane</location>
    </subcellularLocation>
</comment>
<keyword evidence="7" id="KW-0378">Hydrolase</keyword>
<evidence type="ECO:0000256" key="8">
    <source>
        <dbReference type="ARBA" id="ARBA00023136"/>
    </source>
</evidence>
<evidence type="ECO:0000256" key="12">
    <source>
        <dbReference type="ARBA" id="ARBA00043691"/>
    </source>
</evidence>
<comment type="caution">
    <text evidence="16">The sequence shown here is derived from an EMBL/GenBank/DDBJ whole genome shotgun (WGS) entry which is preliminary data.</text>
</comment>
<evidence type="ECO:0000256" key="13">
    <source>
        <dbReference type="ARBA" id="ARBA00043832"/>
    </source>
</evidence>
<dbReference type="PANTHER" id="PTHR20963">
    <property type="entry name" value="MULTIPLE INOSITOL POLYPHOSPHATE PHOSPHATASE-RELATED"/>
    <property type="match status" value="1"/>
</dbReference>
<evidence type="ECO:0000256" key="11">
    <source>
        <dbReference type="ARBA" id="ARBA00043671"/>
    </source>
</evidence>
<dbReference type="EMBL" id="JXZB01000004">
    <property type="protein sequence ID" value="KIQ61867.1"/>
    <property type="molecule type" value="Genomic_DNA"/>
</dbReference>
<keyword evidence="17" id="KW-1185">Reference proteome</keyword>
<evidence type="ECO:0000256" key="15">
    <source>
        <dbReference type="SAM" id="SignalP"/>
    </source>
</evidence>
<keyword evidence="8" id="KW-0472">Membrane</keyword>
<dbReference type="GO" id="GO:0034417">
    <property type="term" value="F:bisphosphoglycerate 3-phosphatase activity"/>
    <property type="evidence" value="ECO:0007669"/>
    <property type="project" value="UniProtKB-EC"/>
</dbReference>
<evidence type="ECO:0000256" key="5">
    <source>
        <dbReference type="ARBA" id="ARBA00018097"/>
    </source>
</evidence>
<evidence type="ECO:0000256" key="2">
    <source>
        <dbReference type="ARBA" id="ARBA00008422"/>
    </source>
</evidence>